<dbReference type="InterPro" id="IPR011059">
    <property type="entry name" value="Metal-dep_hydrolase_composite"/>
</dbReference>
<sequence length="335" mass="37612">MGKKLQLINGKIFLSDKRIVKGSILIDGEKIKRVYFNDSSHRGVDSIDLKGRMVIPGFIDAHTHLLQEGIKMMRPDLSSAESPEDILEIVREALKEYKKGDIIIASDFDESKWKNKRIPGKNNLDRVSPDNPLIIRRICGHIAVANSLALEKITDAWEGIDRKTGIMKEDVPLNISRIFPPEDYEVRKGLRKAVSKANSLGITSIHEIVKLSHISFYEELGEGGGLTLNVRVYIPIDDLGGVKKPDFEFRKTIFGGIKIFEDGSIGARTAANTFSYKDSPGNKGILIYSQREIEKFIQDAEKIGIQLMIHAIGNKAIKVVLNAYEKYLKDKNPLR</sequence>
<dbReference type="PANTHER" id="PTHR22642">
    <property type="entry name" value="IMIDAZOLONEPROPIONASE"/>
    <property type="match status" value="1"/>
</dbReference>
<feature type="domain" description="Amidohydrolase 3" evidence="1">
    <location>
        <begin position="47"/>
        <end position="333"/>
    </location>
</feature>
<dbReference type="PANTHER" id="PTHR22642:SF2">
    <property type="entry name" value="PROTEIN LONG AFTER FAR-RED 3"/>
    <property type="match status" value="1"/>
</dbReference>
<reference evidence="2" key="1">
    <citation type="journal article" date="2014" name="Front. Microbiol.">
        <title>High frequency of phylogenetically diverse reductive dehalogenase-homologous genes in deep subseafloor sedimentary metagenomes.</title>
        <authorList>
            <person name="Kawai M."/>
            <person name="Futagami T."/>
            <person name="Toyoda A."/>
            <person name="Takaki Y."/>
            <person name="Nishi S."/>
            <person name="Hori S."/>
            <person name="Arai W."/>
            <person name="Tsubouchi T."/>
            <person name="Morono Y."/>
            <person name="Uchiyama I."/>
            <person name="Ito T."/>
            <person name="Fujiyama A."/>
            <person name="Inagaki F."/>
            <person name="Takami H."/>
        </authorList>
    </citation>
    <scope>NUCLEOTIDE SEQUENCE</scope>
    <source>
        <strain evidence="2">Expedition CK06-06</strain>
    </source>
</reference>
<gene>
    <name evidence="2" type="ORF">S03H2_03687</name>
</gene>
<comment type="caution">
    <text evidence="2">The sequence shown here is derived from an EMBL/GenBank/DDBJ whole genome shotgun (WGS) entry which is preliminary data.</text>
</comment>
<dbReference type="InterPro" id="IPR032466">
    <property type="entry name" value="Metal_Hydrolase"/>
</dbReference>
<accession>X1FNS8</accession>
<dbReference type="SUPFAM" id="SSF51556">
    <property type="entry name" value="Metallo-dependent hydrolases"/>
    <property type="match status" value="1"/>
</dbReference>
<dbReference type="AlphaFoldDB" id="X1FNS8"/>
<dbReference type="Pfam" id="PF07969">
    <property type="entry name" value="Amidohydro_3"/>
    <property type="match status" value="1"/>
</dbReference>
<organism evidence="2">
    <name type="scientific">marine sediment metagenome</name>
    <dbReference type="NCBI Taxonomy" id="412755"/>
    <lineage>
        <taxon>unclassified sequences</taxon>
        <taxon>metagenomes</taxon>
        <taxon>ecological metagenomes</taxon>
    </lineage>
</organism>
<proteinExistence type="predicted"/>
<dbReference type="InterPro" id="IPR013108">
    <property type="entry name" value="Amidohydro_3"/>
</dbReference>
<dbReference type="Gene3D" id="3.20.20.140">
    <property type="entry name" value="Metal-dependent hydrolases"/>
    <property type="match status" value="1"/>
</dbReference>
<dbReference type="Gene3D" id="2.30.40.10">
    <property type="entry name" value="Urease, subunit C, domain 1"/>
    <property type="match status" value="1"/>
</dbReference>
<evidence type="ECO:0000313" key="2">
    <source>
        <dbReference type="EMBL" id="GAH30999.1"/>
    </source>
</evidence>
<protein>
    <recommendedName>
        <fullName evidence="1">Amidohydrolase 3 domain-containing protein</fullName>
    </recommendedName>
</protein>
<dbReference type="Gene3D" id="3.10.310.70">
    <property type="match status" value="1"/>
</dbReference>
<name>X1FNS8_9ZZZZ</name>
<dbReference type="EMBL" id="BARU01001388">
    <property type="protein sequence ID" value="GAH30999.1"/>
    <property type="molecule type" value="Genomic_DNA"/>
</dbReference>
<dbReference type="GO" id="GO:0016810">
    <property type="term" value="F:hydrolase activity, acting on carbon-nitrogen (but not peptide) bonds"/>
    <property type="evidence" value="ECO:0007669"/>
    <property type="project" value="InterPro"/>
</dbReference>
<dbReference type="SUPFAM" id="SSF51338">
    <property type="entry name" value="Composite domain of metallo-dependent hydrolases"/>
    <property type="match status" value="1"/>
</dbReference>
<evidence type="ECO:0000259" key="1">
    <source>
        <dbReference type="Pfam" id="PF07969"/>
    </source>
</evidence>
<feature type="non-terminal residue" evidence="2">
    <location>
        <position position="335"/>
    </location>
</feature>